<dbReference type="GO" id="GO:0015689">
    <property type="term" value="P:molybdate ion transport"/>
    <property type="evidence" value="ECO:0007669"/>
    <property type="project" value="TreeGrafter"/>
</dbReference>
<keyword evidence="3" id="KW-1185">Reference proteome</keyword>
<dbReference type="InterPro" id="IPR050682">
    <property type="entry name" value="ModA/WtpA"/>
</dbReference>
<dbReference type="Pfam" id="PF13531">
    <property type="entry name" value="SBP_bac_11"/>
    <property type="match status" value="1"/>
</dbReference>
<dbReference type="PANTHER" id="PTHR30632">
    <property type="entry name" value="MOLYBDATE-BINDING PERIPLASMIC PROTEIN"/>
    <property type="match status" value="1"/>
</dbReference>
<dbReference type="PANTHER" id="PTHR30632:SF0">
    <property type="entry name" value="SULFATE-BINDING PROTEIN"/>
    <property type="match status" value="1"/>
</dbReference>
<reference evidence="2 3" key="1">
    <citation type="journal article" date="2014" name="Genome Announc.">
        <title>Genome Sequence of Afipia felis Strain 76713, Isolated in Hospital Water Using an Amoeba Co-Culture Procedure.</title>
        <authorList>
            <person name="Benamar S."/>
            <person name="La Scola B."/>
            <person name="Croce O."/>
        </authorList>
    </citation>
    <scope>NUCLEOTIDE SEQUENCE [LARGE SCALE GENOMIC DNA]</scope>
    <source>
        <strain evidence="2 3">76713</strain>
    </source>
</reference>
<dbReference type="SUPFAM" id="SSF53850">
    <property type="entry name" value="Periplasmic binding protein-like II"/>
    <property type="match status" value="1"/>
</dbReference>
<gene>
    <name evidence="2" type="ORF">BN961_01914</name>
</gene>
<sequence>MMAKRMSRHAAALWLALCGGAISAHAAQPTASTEFYPPWQKGANNPSQDQGFEFTVHEADNLADFHGDIANARLILYVGGNYFFAMAPLVKAFETKHPELKGMVYYETIPPGLLVRQMKAGGRITVGNMTWTAKPDAYFAGKIAVQRLIDNGLLVGPPTIYATNQLAIMVPKGNPAHVKTLNDLGRPDIHLALSNPEFEGVARQIKAAFEKAGGKALVDTVYDAKVKDGTTTLTRMHHRQTPVWLMNGRAEAGVTWRSETIFQKERGLATESVEIPPEHNVTGIYSGAVVKDAPHPEEAKQWLAFLISPEAQDIFAHYGFGKP</sequence>
<comment type="caution">
    <text evidence="2">The sequence shown here is derived from an EMBL/GenBank/DDBJ whole genome shotgun (WGS) entry which is preliminary data.</text>
</comment>
<proteinExistence type="predicted"/>
<dbReference type="STRING" id="1035.BN961_01914"/>
<accession>A0A090N7F2</accession>
<feature type="signal peptide" evidence="1">
    <location>
        <begin position="1"/>
        <end position="26"/>
    </location>
</feature>
<evidence type="ECO:0000313" key="3">
    <source>
        <dbReference type="Proteomes" id="UP000035762"/>
    </source>
</evidence>
<dbReference type="Proteomes" id="UP000035762">
    <property type="component" value="Unassembled WGS sequence"/>
</dbReference>
<protein>
    <submittedName>
        <fullName evidence="2">Molybdate ABC transporter periplasmic molybdate-binding protein</fullName>
    </submittedName>
</protein>
<dbReference type="RefSeq" id="WP_048756369.1">
    <property type="nucleotide sequence ID" value="NZ_CCAZ020000001.1"/>
</dbReference>
<name>A0A090N7F2_AFIFE</name>
<evidence type="ECO:0000313" key="2">
    <source>
        <dbReference type="EMBL" id="CEG08498.1"/>
    </source>
</evidence>
<dbReference type="GO" id="GO:0030973">
    <property type="term" value="F:molybdate ion binding"/>
    <property type="evidence" value="ECO:0007669"/>
    <property type="project" value="TreeGrafter"/>
</dbReference>
<dbReference type="AlphaFoldDB" id="A0A090N7F2"/>
<dbReference type="Gene3D" id="3.40.190.10">
    <property type="entry name" value="Periplasmic binding protein-like II"/>
    <property type="match status" value="2"/>
</dbReference>
<evidence type="ECO:0000256" key="1">
    <source>
        <dbReference type="SAM" id="SignalP"/>
    </source>
</evidence>
<dbReference type="OrthoDB" id="9802127at2"/>
<dbReference type="EMBL" id="CCAZ020000001">
    <property type="protein sequence ID" value="CEG08498.1"/>
    <property type="molecule type" value="Genomic_DNA"/>
</dbReference>
<organism evidence="2 3">
    <name type="scientific">Afipia felis</name>
    <name type="common">Cat scratch disease bacillus</name>
    <dbReference type="NCBI Taxonomy" id="1035"/>
    <lineage>
        <taxon>Bacteria</taxon>
        <taxon>Pseudomonadati</taxon>
        <taxon>Pseudomonadota</taxon>
        <taxon>Alphaproteobacteria</taxon>
        <taxon>Hyphomicrobiales</taxon>
        <taxon>Nitrobacteraceae</taxon>
        <taxon>Afipia</taxon>
    </lineage>
</organism>
<keyword evidence="1" id="KW-0732">Signal</keyword>
<feature type="chain" id="PRO_5001861287" evidence="1">
    <location>
        <begin position="27"/>
        <end position="323"/>
    </location>
</feature>